<dbReference type="RefSeq" id="WP_284066675.1">
    <property type="nucleotide sequence ID" value="NZ_JASKNE010000001.1"/>
</dbReference>
<name>A0AAW6UTD1_9GAMM</name>
<evidence type="ECO:0000313" key="1">
    <source>
        <dbReference type="EMBL" id="MDK1683397.1"/>
    </source>
</evidence>
<proteinExistence type="predicted"/>
<evidence type="ECO:0000313" key="2">
    <source>
        <dbReference type="Proteomes" id="UP001241935"/>
    </source>
</evidence>
<accession>A0AAW6UTD1</accession>
<protein>
    <submittedName>
        <fullName evidence="1">Uncharacterized protein</fullName>
    </submittedName>
</protein>
<comment type="caution">
    <text evidence="1">The sequence shown here is derived from an EMBL/GenBank/DDBJ whole genome shotgun (WGS) entry which is preliminary data.</text>
</comment>
<reference evidence="1" key="1">
    <citation type="submission" date="2023-04" db="EMBL/GenBank/DDBJ databases">
        <title>The environmental microbiomes in feedlot watering bowls are a reservoir of florfenicol resistance for bovine respiratory disease pathogens.</title>
        <authorList>
            <person name="Kos D.W."/>
            <person name="Ruzzini A.C."/>
            <person name="Schreiner B."/>
            <person name="Jelinski M.D."/>
        </authorList>
    </citation>
    <scope>NUCLEOTIDE SEQUENCE</scope>
    <source>
        <strain evidence="1">WB3</strain>
    </source>
</reference>
<dbReference type="EMBL" id="JASKNE010000001">
    <property type="protein sequence ID" value="MDK1683397.1"/>
    <property type="molecule type" value="Genomic_DNA"/>
</dbReference>
<organism evidence="1 2">
    <name type="scientific">Acinetobacter terrestris</name>
    <dbReference type="NCBI Taxonomy" id="2529843"/>
    <lineage>
        <taxon>Bacteria</taxon>
        <taxon>Pseudomonadati</taxon>
        <taxon>Pseudomonadota</taxon>
        <taxon>Gammaproteobacteria</taxon>
        <taxon>Moraxellales</taxon>
        <taxon>Moraxellaceae</taxon>
        <taxon>Acinetobacter</taxon>
        <taxon>Acinetobacter Taxon 24</taxon>
    </lineage>
</organism>
<dbReference type="Proteomes" id="UP001241935">
    <property type="component" value="Unassembled WGS sequence"/>
</dbReference>
<dbReference type="AlphaFoldDB" id="A0AAW6UTD1"/>
<sequence length="86" mass="10198">MALYCIKKDGNFLTYRDQFNDSYTCEISELHFTMFSQWHWTTDEEDSKNFTSQKEAELFIAEHYGEFFRNAEITLLGSVDICCSKK</sequence>
<gene>
    <name evidence="1" type="ORF">QOR41_06000</name>
</gene>